<protein>
    <submittedName>
        <fullName evidence="2">Uncharacterized protein</fullName>
    </submittedName>
</protein>
<dbReference type="Proteomes" id="UP001445472">
    <property type="component" value="Unassembled WGS sequence"/>
</dbReference>
<evidence type="ECO:0000313" key="3">
    <source>
        <dbReference type="Proteomes" id="UP001445472"/>
    </source>
</evidence>
<accession>A0ABV1V4P6</accession>
<sequence length="210" mass="21695">MGECLERREEAGVPDESLTAGGRAGSRDGLFVTSGQAHAATWTSSTSTNASSKDPGGIDAYSNLMKDGKIYYGVLFQASGEWLAMADSLADGHAARAEVIVVDQNGKFMDSDTFYASTADGAVWLNLGAPDGTGDIPEGYEVRIGVCINETTTCPGGSTASPELDSVGDLGVSRYGSVINGHARGCSKGPCDCRGVRCPSVPVSVSKSRL</sequence>
<comment type="caution">
    <text evidence="2">The sequence shown here is derived from an EMBL/GenBank/DDBJ whole genome shotgun (WGS) entry which is preliminary data.</text>
</comment>
<feature type="region of interest" description="Disordered" evidence="1">
    <location>
        <begin position="1"/>
        <end position="25"/>
    </location>
</feature>
<feature type="compositionally biased region" description="Basic and acidic residues" evidence="1">
    <location>
        <begin position="1"/>
        <end position="11"/>
    </location>
</feature>
<keyword evidence="3" id="KW-1185">Reference proteome</keyword>
<proteinExistence type="predicted"/>
<evidence type="ECO:0000313" key="2">
    <source>
        <dbReference type="EMBL" id="MER6618003.1"/>
    </source>
</evidence>
<dbReference type="RefSeq" id="WP_351978970.1">
    <property type="nucleotide sequence ID" value="NZ_JBEPBX010000049.1"/>
</dbReference>
<dbReference type="EMBL" id="JBEPBX010000049">
    <property type="protein sequence ID" value="MER6618003.1"/>
    <property type="molecule type" value="Genomic_DNA"/>
</dbReference>
<organism evidence="2 3">
    <name type="scientific">Streptomyces xantholiticus</name>
    <dbReference type="NCBI Taxonomy" id="68285"/>
    <lineage>
        <taxon>Bacteria</taxon>
        <taxon>Bacillati</taxon>
        <taxon>Actinomycetota</taxon>
        <taxon>Actinomycetes</taxon>
        <taxon>Kitasatosporales</taxon>
        <taxon>Streptomycetaceae</taxon>
        <taxon>Streptomyces</taxon>
    </lineage>
</organism>
<gene>
    <name evidence="2" type="ORF">ABT276_32770</name>
</gene>
<name>A0ABV1V4P6_9ACTN</name>
<evidence type="ECO:0000256" key="1">
    <source>
        <dbReference type="SAM" id="MobiDB-lite"/>
    </source>
</evidence>
<reference evidence="2 3" key="1">
    <citation type="submission" date="2024-06" db="EMBL/GenBank/DDBJ databases">
        <title>The Natural Products Discovery Center: Release of the First 8490 Sequenced Strains for Exploring Actinobacteria Biosynthetic Diversity.</title>
        <authorList>
            <person name="Kalkreuter E."/>
            <person name="Kautsar S.A."/>
            <person name="Yang D."/>
            <person name="Bader C.D."/>
            <person name="Teijaro C.N."/>
            <person name="Fluegel L."/>
            <person name="Davis C.M."/>
            <person name="Simpson J.R."/>
            <person name="Lauterbach L."/>
            <person name="Steele A.D."/>
            <person name="Gui C."/>
            <person name="Meng S."/>
            <person name="Li G."/>
            <person name="Viehrig K."/>
            <person name="Ye F."/>
            <person name="Su P."/>
            <person name="Kiefer A.F."/>
            <person name="Nichols A."/>
            <person name="Cepeda A.J."/>
            <person name="Yan W."/>
            <person name="Fan B."/>
            <person name="Jiang Y."/>
            <person name="Adhikari A."/>
            <person name="Zheng C.-J."/>
            <person name="Schuster L."/>
            <person name="Cowan T.M."/>
            <person name="Smanski M.J."/>
            <person name="Chevrette M.G."/>
            <person name="De Carvalho L.P.S."/>
            <person name="Shen B."/>
        </authorList>
    </citation>
    <scope>NUCLEOTIDE SEQUENCE [LARGE SCALE GENOMIC DNA]</scope>
    <source>
        <strain evidence="2 3">NPDC000837</strain>
    </source>
</reference>